<dbReference type="InterPro" id="IPR029035">
    <property type="entry name" value="DHS-like_NAD/FAD-binding_dom"/>
</dbReference>
<dbReference type="AlphaFoldDB" id="A0A1G8WN92"/>
<dbReference type="STRING" id="683260.SAMN05421874_103234"/>
<name>A0A1G8WN92_9ACTN</name>
<reference evidence="1 2" key="1">
    <citation type="submission" date="2016-10" db="EMBL/GenBank/DDBJ databases">
        <authorList>
            <person name="de Groot N.N."/>
        </authorList>
    </citation>
    <scope>NUCLEOTIDE SEQUENCE [LARGE SCALE GENOMIC DNA]</scope>
    <source>
        <strain evidence="1 2">CGMCC 4.5681</strain>
    </source>
</reference>
<protein>
    <submittedName>
        <fullName evidence="1">SIR2-like domain-containing protein</fullName>
    </submittedName>
</protein>
<dbReference type="SUPFAM" id="SSF52467">
    <property type="entry name" value="DHS-like NAD/FAD-binding domain"/>
    <property type="match status" value="1"/>
</dbReference>
<keyword evidence="2" id="KW-1185">Reference proteome</keyword>
<dbReference type="OrthoDB" id="3676657at2"/>
<accession>A0A1G8WN92</accession>
<organism evidence="1 2">
    <name type="scientific">Nonomuraea maritima</name>
    <dbReference type="NCBI Taxonomy" id="683260"/>
    <lineage>
        <taxon>Bacteria</taxon>
        <taxon>Bacillati</taxon>
        <taxon>Actinomycetota</taxon>
        <taxon>Actinomycetes</taxon>
        <taxon>Streptosporangiales</taxon>
        <taxon>Streptosporangiaceae</taxon>
        <taxon>Nonomuraea</taxon>
    </lineage>
</organism>
<gene>
    <name evidence="1" type="ORF">SAMN05421874_103234</name>
</gene>
<dbReference type="Pfam" id="PF13289">
    <property type="entry name" value="SIR2_2"/>
    <property type="match status" value="1"/>
</dbReference>
<dbReference type="EMBL" id="FNFB01000003">
    <property type="protein sequence ID" value="SDJ79557.1"/>
    <property type="molecule type" value="Genomic_DNA"/>
</dbReference>
<evidence type="ECO:0000313" key="2">
    <source>
        <dbReference type="Proteomes" id="UP000198683"/>
    </source>
</evidence>
<dbReference type="Proteomes" id="UP000198683">
    <property type="component" value="Unassembled WGS sequence"/>
</dbReference>
<evidence type="ECO:0000313" key="1">
    <source>
        <dbReference type="EMBL" id="SDJ79557.1"/>
    </source>
</evidence>
<sequence>MEDGDWTRLIRQLQSGECTPLLGAGACAHRLPTGGMLSRHFAEEYNYPFTDTDNLPRVAQFAATTHLGDPIEVKRDICRHLEHYLAEAPPPADVLDPHVELARFPIKTFLTTNYDNLMAEALRGVARDPQVAASRLVLGRSYGSEVVDPTPGRPLVYHLHGNWDNPDEIVLTDDDFIDYQHGMVSAAASGEPMPLPEQVVDAITGSPLLMIGYSLQDWAFRVLYSSLLSKLRRTRRSISVQLVTTLNGNADAEERATKYLKQYLDGWNISIFIGSGERFFHELRTRMGAS</sequence>
<proteinExistence type="predicted"/>